<organism evidence="4">
    <name type="scientific">freshwater metagenome</name>
    <dbReference type="NCBI Taxonomy" id="449393"/>
    <lineage>
        <taxon>unclassified sequences</taxon>
        <taxon>metagenomes</taxon>
        <taxon>ecological metagenomes</taxon>
    </lineage>
</organism>
<dbReference type="EMBL" id="CAFBMM010000032">
    <property type="protein sequence ID" value="CAB4906289.1"/>
    <property type="molecule type" value="Genomic_DNA"/>
</dbReference>
<dbReference type="EMBL" id="CAFBOF010000102">
    <property type="protein sequence ID" value="CAB4992881.1"/>
    <property type="molecule type" value="Genomic_DNA"/>
</dbReference>
<evidence type="ECO:0000256" key="1">
    <source>
        <dbReference type="ARBA" id="ARBA00022801"/>
    </source>
</evidence>
<protein>
    <submittedName>
        <fullName evidence="4">Unannotated protein</fullName>
    </submittedName>
</protein>
<dbReference type="Gene3D" id="3.40.50.1000">
    <property type="entry name" value="HAD superfamily/HAD-like"/>
    <property type="match status" value="1"/>
</dbReference>
<evidence type="ECO:0000313" key="4">
    <source>
        <dbReference type="EMBL" id="CAB4992881.1"/>
    </source>
</evidence>
<accession>A0A6J7NI07</accession>
<dbReference type="NCBIfam" id="TIGR00685">
    <property type="entry name" value="T6PP"/>
    <property type="match status" value="1"/>
</dbReference>
<evidence type="ECO:0000313" key="3">
    <source>
        <dbReference type="EMBL" id="CAB4906289.1"/>
    </source>
</evidence>
<dbReference type="GO" id="GO:0005992">
    <property type="term" value="P:trehalose biosynthetic process"/>
    <property type="evidence" value="ECO:0007669"/>
    <property type="project" value="InterPro"/>
</dbReference>
<dbReference type="PANTHER" id="PTHR43768:SF3">
    <property type="entry name" value="TREHALOSE 6-PHOSPHATE PHOSPHATASE"/>
    <property type="match status" value="1"/>
</dbReference>
<dbReference type="InterPro" id="IPR003337">
    <property type="entry name" value="Trehalose_PPase"/>
</dbReference>
<keyword evidence="1" id="KW-0378">Hydrolase</keyword>
<dbReference type="InterPro" id="IPR023214">
    <property type="entry name" value="HAD_sf"/>
</dbReference>
<dbReference type="EMBL" id="CAFBPQ010000132">
    <property type="protein sequence ID" value="CAB5035014.1"/>
    <property type="molecule type" value="Genomic_DNA"/>
</dbReference>
<dbReference type="SUPFAM" id="SSF56784">
    <property type="entry name" value="HAD-like"/>
    <property type="match status" value="1"/>
</dbReference>
<evidence type="ECO:0000313" key="5">
    <source>
        <dbReference type="EMBL" id="CAB5035014.1"/>
    </source>
</evidence>
<evidence type="ECO:0000313" key="2">
    <source>
        <dbReference type="EMBL" id="CAB4714462.1"/>
    </source>
</evidence>
<sequence length="259" mass="27614">MARLYAGLEPLKSDPETTAVIVDFDGTLAVIVDQPEDSQPLPAARSALKELVAAVGTVAVISGRPVEFLISALDVSGVMVFGQYGLERIENGQVVVDERAQTSIAVVAEAQLAAVKKWPDLLIEHKGDLALGVHWRTTPDRAPEPDDLKAFGAQFGLESLPGRMTWEFRPVSTIDKGVVVADILAQRKVRSVLCAGDDVGDIPMFAALNRWEQEDPTRVAVRIGVNSEEAPPALLDQADLVVSGPSELAEILSALASAC</sequence>
<dbReference type="GO" id="GO:0004805">
    <property type="term" value="F:trehalose-phosphatase activity"/>
    <property type="evidence" value="ECO:0007669"/>
    <property type="project" value="InterPro"/>
</dbReference>
<gene>
    <name evidence="2" type="ORF">UFOPK2683_00192</name>
    <name evidence="3" type="ORF">UFOPK3605_00786</name>
    <name evidence="4" type="ORF">UFOPK3897_01834</name>
    <name evidence="5" type="ORF">UFOPK4121_01801</name>
</gene>
<dbReference type="InterPro" id="IPR036412">
    <property type="entry name" value="HAD-like_sf"/>
</dbReference>
<dbReference type="Gene3D" id="3.30.70.1020">
    <property type="entry name" value="Trehalose-6-phosphate phosphatase related protein, domain 2"/>
    <property type="match status" value="1"/>
</dbReference>
<proteinExistence type="predicted"/>
<reference evidence="4" key="1">
    <citation type="submission" date="2020-05" db="EMBL/GenBank/DDBJ databases">
        <authorList>
            <person name="Chiriac C."/>
            <person name="Salcher M."/>
            <person name="Ghai R."/>
            <person name="Kavagutti S V."/>
        </authorList>
    </citation>
    <scope>NUCLEOTIDE SEQUENCE</scope>
</reference>
<dbReference type="Pfam" id="PF02358">
    <property type="entry name" value="Trehalose_PPase"/>
    <property type="match status" value="1"/>
</dbReference>
<dbReference type="PANTHER" id="PTHR43768">
    <property type="entry name" value="TREHALOSE 6-PHOSPHATE PHOSPHATASE"/>
    <property type="match status" value="1"/>
</dbReference>
<dbReference type="InterPro" id="IPR044651">
    <property type="entry name" value="OTSB-like"/>
</dbReference>
<dbReference type="EMBL" id="CAEZYK010000006">
    <property type="protein sequence ID" value="CAB4714462.1"/>
    <property type="molecule type" value="Genomic_DNA"/>
</dbReference>
<dbReference type="AlphaFoldDB" id="A0A6J7NI07"/>
<name>A0A6J7NI07_9ZZZZ</name>